<comment type="caution">
    <text evidence="1">The sequence shown here is derived from an EMBL/GenBank/DDBJ whole genome shotgun (WGS) entry which is preliminary data.</text>
</comment>
<reference evidence="1 2" key="1">
    <citation type="journal article" date="2020" name="Sci. Rep.">
        <title>A novel cyanobacterial geosmin producer, revising GeoA distribution and dispersion patterns in Bacteria.</title>
        <authorList>
            <person name="Churro C."/>
            <person name="Semedo-Aguiar A.P."/>
            <person name="Silva A.D."/>
            <person name="Pereira-Leal J.B."/>
            <person name="Leite R.B."/>
        </authorList>
    </citation>
    <scope>NUCLEOTIDE SEQUENCE [LARGE SCALE GENOMIC DNA]</scope>
    <source>
        <strain evidence="1 2">IPMA8</strain>
    </source>
</reference>
<evidence type="ECO:0000313" key="1">
    <source>
        <dbReference type="EMBL" id="NQE35803.1"/>
    </source>
</evidence>
<sequence>MNVNSATQLLQTGFRTALGASSAIAELLHNPQKLVDILAQPPRSPDRLLQDLATRGESIEQEAHKFGETFLSGGSNHSKPPQYIERANEQCFLQPYDIKGTNLYGFVLEGSLPQLQNLCDKYLNNLTSGQIEYRPATHYILLTFGSIDSLASREKPDRDRGYIDEQEVVIWVLTAVGQQRGSIFQINRFAWFVPYIFVSNSPALASGREVYGIPKEIASFNIPSIDRLQDPFSLHTYTWKTLTAQTEAKWEQLIKVSQKNGGSESQPPKIWTSYSEAVAEIAQLFFGSDSIMKIPGLSLPLNLLEYLLQYRLNAEIPVVMLKQFRDEKDGKQACYQAIVEIPMKVSKYHAGRLLSFGSTRGSQYEVTIYNFASHPIVTELGLQKGKPEPEQPVNIQPNLAFWLNFDFTVENGTAVWKAHS</sequence>
<proteinExistence type="predicted"/>
<evidence type="ECO:0000313" key="2">
    <source>
        <dbReference type="Proteomes" id="UP000702425"/>
    </source>
</evidence>
<dbReference type="Proteomes" id="UP000702425">
    <property type="component" value="Unassembled WGS sequence"/>
</dbReference>
<keyword evidence="2" id="KW-1185">Reference proteome</keyword>
<dbReference type="Gene3D" id="2.40.400.10">
    <property type="entry name" value="Acetoacetate decarboxylase-like"/>
    <property type="match status" value="1"/>
</dbReference>
<dbReference type="EMBL" id="SRRZ01000064">
    <property type="protein sequence ID" value="NQE35803.1"/>
    <property type="molecule type" value="Genomic_DNA"/>
</dbReference>
<name>A0ABX2D1S4_9CYAN</name>
<gene>
    <name evidence="1" type="ORF">E5S67_03539</name>
</gene>
<protein>
    <submittedName>
        <fullName evidence="1">Uncharacterized protein</fullName>
    </submittedName>
</protein>
<organism evidence="1 2">
    <name type="scientific">Microcoleus asticus IPMA8</name>
    <dbReference type="NCBI Taxonomy" id="2563858"/>
    <lineage>
        <taxon>Bacteria</taxon>
        <taxon>Bacillati</taxon>
        <taxon>Cyanobacteriota</taxon>
        <taxon>Cyanophyceae</taxon>
        <taxon>Oscillatoriophycideae</taxon>
        <taxon>Oscillatoriales</taxon>
        <taxon>Microcoleaceae</taxon>
        <taxon>Microcoleus</taxon>
        <taxon>Microcoleus asticus</taxon>
    </lineage>
</organism>
<accession>A0ABX2D1S4</accession>
<dbReference type="SUPFAM" id="SSF160104">
    <property type="entry name" value="Acetoacetate decarboxylase-like"/>
    <property type="match status" value="1"/>
</dbReference>
<dbReference type="InterPro" id="IPR023375">
    <property type="entry name" value="ADC_dom_sf"/>
</dbReference>
<dbReference type="RefSeq" id="WP_172189477.1">
    <property type="nucleotide sequence ID" value="NZ_CAWPPK010000279.1"/>
</dbReference>